<keyword evidence="1" id="KW-0805">Transcription regulation</keyword>
<feature type="domain" description="HTH cro/C1-type" evidence="5">
    <location>
        <begin position="22"/>
        <end position="75"/>
    </location>
</feature>
<reference evidence="6 7" key="1">
    <citation type="submission" date="2021-03" db="EMBL/GenBank/DDBJ databases">
        <authorList>
            <person name="D'Agostino P."/>
            <person name="Huntemann M."/>
            <person name="Clum A."/>
            <person name="Spunde A."/>
            <person name="Palaniappan K."/>
            <person name="Ritter S."/>
            <person name="Mikhailova N."/>
            <person name="Chen I.-M."/>
            <person name="Stamatis D."/>
            <person name="Reddy T."/>
            <person name="O'Malley R."/>
            <person name="Daum C."/>
            <person name="Shapiro N."/>
            <person name="Ivanova N."/>
            <person name="Kyrpides N."/>
            <person name="Woyke T."/>
        </authorList>
    </citation>
    <scope>NUCLEOTIDE SEQUENCE [LARGE SCALE GENOMIC DNA]</scope>
    <source>
        <strain evidence="6 7">WS4403</strain>
    </source>
</reference>
<keyword evidence="3" id="KW-0804">Transcription</keyword>
<evidence type="ECO:0000313" key="6">
    <source>
        <dbReference type="EMBL" id="MBP2167733.1"/>
    </source>
</evidence>
<dbReference type="InterPro" id="IPR010982">
    <property type="entry name" value="Lambda_DNA-bd_dom_sf"/>
</dbReference>
<keyword evidence="7" id="KW-1185">Reference proteome</keyword>
<dbReference type="EMBL" id="JAGGMQ010000001">
    <property type="protein sequence ID" value="MBP2167733.1"/>
    <property type="molecule type" value="Genomic_DNA"/>
</dbReference>
<dbReference type="Pfam" id="PF01381">
    <property type="entry name" value="HTH_3"/>
    <property type="match status" value="1"/>
</dbReference>
<evidence type="ECO:0000256" key="1">
    <source>
        <dbReference type="ARBA" id="ARBA00023015"/>
    </source>
</evidence>
<evidence type="ECO:0000313" key="7">
    <source>
        <dbReference type="Proteomes" id="UP001195624"/>
    </source>
</evidence>
<dbReference type="CDD" id="cd00093">
    <property type="entry name" value="HTH_XRE"/>
    <property type="match status" value="1"/>
</dbReference>
<gene>
    <name evidence="6" type="ORF">J2125_000925</name>
</gene>
<dbReference type="Gene3D" id="1.10.260.40">
    <property type="entry name" value="lambda repressor-like DNA-binding domains"/>
    <property type="match status" value="1"/>
</dbReference>
<dbReference type="PANTHER" id="PTHR40661:SF2">
    <property type="entry name" value="HTH-TYPE TRANSCRIPTIONAL REGULATOR PRTR"/>
    <property type="match status" value="1"/>
</dbReference>
<dbReference type="InterPro" id="IPR015927">
    <property type="entry name" value="Peptidase_S24_S26A/B/C"/>
</dbReference>
<reference evidence="7" key="2">
    <citation type="submission" date="2023-07" db="EMBL/GenBank/DDBJ databases">
        <title>Genome mining of underrepresented organisms for secondary metabolites.</title>
        <authorList>
            <person name="D'Agostino P.M."/>
        </authorList>
    </citation>
    <scope>NUCLEOTIDE SEQUENCE [LARGE SCALE GENOMIC DNA]</scope>
    <source>
        <strain evidence="7">WS4403</strain>
    </source>
</reference>
<name>A0ABS4P521_9GAMM</name>
<comment type="caution">
    <text evidence="6">The sequence shown here is derived from an EMBL/GenBank/DDBJ whole genome shotgun (WGS) entry which is preliminary data.</text>
</comment>
<feature type="region of interest" description="Disordered" evidence="4">
    <location>
        <begin position="80"/>
        <end position="105"/>
    </location>
</feature>
<proteinExistence type="predicted"/>
<dbReference type="SUPFAM" id="SSF51306">
    <property type="entry name" value="LexA/Signal peptidase"/>
    <property type="match status" value="1"/>
</dbReference>
<dbReference type="PANTHER" id="PTHR40661">
    <property type="match status" value="1"/>
</dbReference>
<evidence type="ECO:0000256" key="4">
    <source>
        <dbReference type="SAM" id="MobiDB-lite"/>
    </source>
</evidence>
<sequence length="254" mass="28217">MFDWLLLWLYFYGMKMTLAERLKLAMREAGFTQTGLAQRAGVTQAAIQKLTSGKAKSSTRIGDIARALDVRTDWLADEIGPMRGNDDGGHHASSTIPPESEWIPVSPWDKHTPLDDDEIEVPFLKDIEFACGDGSVSDEDYNGFMLRFSKATMRRSGVNTDGSGVLCFPAHGNSMEPVIPEGTVVAVNCNDKKIVDGKLYAISQGGWKRLKLLYRTGPEKLAIRSYNSAEYPDEEADMQGIEVIGRVFWSSTLW</sequence>
<dbReference type="Pfam" id="PF00717">
    <property type="entry name" value="Peptidase_S24"/>
    <property type="match status" value="1"/>
</dbReference>
<dbReference type="CDD" id="cd06529">
    <property type="entry name" value="S24_LexA-like"/>
    <property type="match status" value="1"/>
</dbReference>
<evidence type="ECO:0000256" key="2">
    <source>
        <dbReference type="ARBA" id="ARBA00023125"/>
    </source>
</evidence>
<protein>
    <submittedName>
        <fullName evidence="6">Phage repressor protein C with HTH and peptisase S24 domain</fullName>
    </submittedName>
</protein>
<evidence type="ECO:0000256" key="3">
    <source>
        <dbReference type="ARBA" id="ARBA00023163"/>
    </source>
</evidence>
<dbReference type="InterPro" id="IPR039418">
    <property type="entry name" value="LexA-like"/>
</dbReference>
<dbReference type="PROSITE" id="PS50943">
    <property type="entry name" value="HTH_CROC1"/>
    <property type="match status" value="1"/>
</dbReference>
<dbReference type="Gene3D" id="2.10.109.10">
    <property type="entry name" value="Umud Fragment, subunit A"/>
    <property type="match status" value="1"/>
</dbReference>
<dbReference type="SUPFAM" id="SSF47413">
    <property type="entry name" value="lambda repressor-like DNA-binding domains"/>
    <property type="match status" value="1"/>
</dbReference>
<dbReference type="InterPro" id="IPR036286">
    <property type="entry name" value="LexA/Signal_pep-like_sf"/>
</dbReference>
<dbReference type="InterPro" id="IPR001387">
    <property type="entry name" value="Cro/C1-type_HTH"/>
</dbReference>
<dbReference type="Proteomes" id="UP001195624">
    <property type="component" value="Unassembled WGS sequence"/>
</dbReference>
<organism evidence="6 7">
    <name type="scientific">Winslowiella toletana</name>
    <dbReference type="NCBI Taxonomy" id="92490"/>
    <lineage>
        <taxon>Bacteria</taxon>
        <taxon>Pseudomonadati</taxon>
        <taxon>Pseudomonadota</taxon>
        <taxon>Gammaproteobacteria</taxon>
        <taxon>Enterobacterales</taxon>
        <taxon>Erwiniaceae</taxon>
        <taxon>Winslowiella</taxon>
    </lineage>
</organism>
<keyword evidence="2" id="KW-0238">DNA-binding</keyword>
<evidence type="ECO:0000259" key="5">
    <source>
        <dbReference type="PROSITE" id="PS50943"/>
    </source>
</evidence>
<accession>A0ABS4P521</accession>
<dbReference type="SMART" id="SM00530">
    <property type="entry name" value="HTH_XRE"/>
    <property type="match status" value="1"/>
</dbReference>